<dbReference type="InterPro" id="IPR023198">
    <property type="entry name" value="PGP-like_dom2"/>
</dbReference>
<name>A0A8T4L5N9_9ARCH</name>
<reference evidence="2" key="1">
    <citation type="submission" date="2021-03" db="EMBL/GenBank/DDBJ databases">
        <authorList>
            <person name="Jaffe A."/>
        </authorList>
    </citation>
    <scope>NUCLEOTIDE SEQUENCE</scope>
    <source>
        <strain evidence="2">RIFCSPLOWO2_01_FULL_AR10_48_17</strain>
    </source>
</reference>
<protein>
    <submittedName>
        <fullName evidence="2">HAD family phosphatase</fullName>
    </submittedName>
</protein>
<dbReference type="PRINTS" id="PR00413">
    <property type="entry name" value="HADHALOGNASE"/>
</dbReference>
<evidence type="ECO:0000313" key="3">
    <source>
        <dbReference type="Proteomes" id="UP000675968"/>
    </source>
</evidence>
<evidence type="ECO:0000256" key="1">
    <source>
        <dbReference type="ARBA" id="ARBA00007958"/>
    </source>
</evidence>
<comment type="caution">
    <text evidence="2">The sequence shown here is derived from an EMBL/GenBank/DDBJ whole genome shotgun (WGS) entry which is preliminary data.</text>
</comment>
<dbReference type="EMBL" id="JAGVWC010000010">
    <property type="protein sequence ID" value="MBS3061844.1"/>
    <property type="molecule type" value="Genomic_DNA"/>
</dbReference>
<dbReference type="PANTHER" id="PTHR43611">
    <property type="entry name" value="ALPHA-D-GLUCOSE 1-PHOSPHATE PHOSPHATASE"/>
    <property type="match status" value="1"/>
</dbReference>
<dbReference type="Proteomes" id="UP000675968">
    <property type="component" value="Unassembled WGS sequence"/>
</dbReference>
<dbReference type="SUPFAM" id="SSF56784">
    <property type="entry name" value="HAD-like"/>
    <property type="match status" value="1"/>
</dbReference>
<dbReference type="PANTHER" id="PTHR43611:SF3">
    <property type="entry name" value="FLAVIN MONONUCLEOTIDE HYDROLASE 1, CHLOROPLATIC"/>
    <property type="match status" value="1"/>
</dbReference>
<comment type="similarity">
    <text evidence="1">Belongs to the HAD-like hydrolase superfamily.</text>
</comment>
<evidence type="ECO:0000313" key="2">
    <source>
        <dbReference type="EMBL" id="MBS3061844.1"/>
    </source>
</evidence>
<dbReference type="NCBIfam" id="TIGR01509">
    <property type="entry name" value="HAD-SF-IA-v3"/>
    <property type="match status" value="1"/>
</dbReference>
<dbReference type="SFLD" id="SFLDS00003">
    <property type="entry name" value="Haloacid_Dehalogenase"/>
    <property type="match status" value="1"/>
</dbReference>
<dbReference type="CDD" id="cd02603">
    <property type="entry name" value="HAD_sEH-N_like"/>
    <property type="match status" value="1"/>
</dbReference>
<dbReference type="InterPro" id="IPR023214">
    <property type="entry name" value="HAD_sf"/>
</dbReference>
<gene>
    <name evidence="2" type="ORF">J4215_04660</name>
</gene>
<dbReference type="InterPro" id="IPR041492">
    <property type="entry name" value="HAD_2"/>
</dbReference>
<dbReference type="NCBIfam" id="TIGR01549">
    <property type="entry name" value="HAD-SF-IA-v1"/>
    <property type="match status" value="1"/>
</dbReference>
<proteinExistence type="inferred from homology"/>
<dbReference type="Gene3D" id="3.40.50.1000">
    <property type="entry name" value="HAD superfamily/HAD-like"/>
    <property type="match status" value="1"/>
</dbReference>
<dbReference type="AlphaFoldDB" id="A0A8T4L5N9"/>
<dbReference type="Pfam" id="PF13419">
    <property type="entry name" value="HAD_2"/>
    <property type="match status" value="1"/>
</dbReference>
<dbReference type="SFLD" id="SFLDG01129">
    <property type="entry name" value="C1.5:_HAD__Beta-PGM__Phosphata"/>
    <property type="match status" value="1"/>
</dbReference>
<dbReference type="Gene3D" id="1.10.150.240">
    <property type="entry name" value="Putative phosphatase, domain 2"/>
    <property type="match status" value="1"/>
</dbReference>
<dbReference type="InterPro" id="IPR036412">
    <property type="entry name" value="HAD-like_sf"/>
</dbReference>
<sequence length="205" mass="23492">MIKVILFDFGGVYLKGSAANFVKRSCKALGIHTPKELPVDYVTFHSGLNLGEMTTEAFVQHYFNRPMTPNQTKKIVDIWASTWKANPHMQKLAHQLKKQYRLGVLSNSDLLNTQNYHKAGAYDPFEQLILSHELGILKPDPKIYRIAIRKFNVKPSEILFIDDQERCLVTARKLGMKTLRFTSFSGFKKDLRTHGIWPTKKIAGK</sequence>
<organism evidence="2 3">
    <name type="scientific">Candidatus Iainarchaeum sp</name>
    <dbReference type="NCBI Taxonomy" id="3101447"/>
    <lineage>
        <taxon>Archaea</taxon>
        <taxon>Candidatus Iainarchaeota</taxon>
        <taxon>Candidatus Iainarchaeia</taxon>
        <taxon>Candidatus Iainarchaeales</taxon>
        <taxon>Candidatus Iainarchaeaceae</taxon>
        <taxon>Candidatus Iainarchaeum</taxon>
    </lineage>
</organism>
<reference evidence="2" key="2">
    <citation type="submission" date="2021-05" db="EMBL/GenBank/DDBJ databases">
        <title>Protein family content uncovers lineage relationships and bacterial pathway maintenance mechanisms in DPANN archaea.</title>
        <authorList>
            <person name="Castelle C.J."/>
            <person name="Meheust R."/>
            <person name="Jaffe A.L."/>
            <person name="Seitz K."/>
            <person name="Gong X."/>
            <person name="Baker B.J."/>
            <person name="Banfield J.F."/>
        </authorList>
    </citation>
    <scope>NUCLEOTIDE SEQUENCE</scope>
    <source>
        <strain evidence="2">RIFCSPLOWO2_01_FULL_AR10_48_17</strain>
    </source>
</reference>
<dbReference type="InterPro" id="IPR006439">
    <property type="entry name" value="HAD-SF_hydro_IA"/>
</dbReference>
<accession>A0A8T4L5N9</accession>